<name>A0A251VFC8_HELAN</name>
<evidence type="ECO:0000313" key="2">
    <source>
        <dbReference type="Proteomes" id="UP000215914"/>
    </source>
</evidence>
<keyword evidence="2" id="KW-1185">Reference proteome</keyword>
<sequence>MYLYCVRSFVELDRLPASKMYLHFINTKCFSLTGFKTCPNESGKPLIPKNKNLKVTSTVTYGGTVSYGGLCNKIFLPYNSRQPP</sequence>
<gene>
    <name evidence="1" type="ORF">HannXRQ_Chr02g0036731</name>
</gene>
<dbReference type="EMBL" id="CM007891">
    <property type="protein sequence ID" value="OTG33622.1"/>
    <property type="molecule type" value="Genomic_DNA"/>
</dbReference>
<protein>
    <submittedName>
        <fullName evidence="1">Uncharacterized protein</fullName>
    </submittedName>
</protein>
<evidence type="ECO:0000313" key="1">
    <source>
        <dbReference type="EMBL" id="OTG33622.1"/>
    </source>
</evidence>
<accession>A0A251VFC8</accession>
<reference evidence="2" key="1">
    <citation type="journal article" date="2017" name="Nature">
        <title>The sunflower genome provides insights into oil metabolism, flowering and Asterid evolution.</title>
        <authorList>
            <person name="Badouin H."/>
            <person name="Gouzy J."/>
            <person name="Grassa C.J."/>
            <person name="Murat F."/>
            <person name="Staton S.E."/>
            <person name="Cottret L."/>
            <person name="Lelandais-Briere C."/>
            <person name="Owens G.L."/>
            <person name="Carrere S."/>
            <person name="Mayjonade B."/>
            <person name="Legrand L."/>
            <person name="Gill N."/>
            <person name="Kane N.C."/>
            <person name="Bowers J.E."/>
            <person name="Hubner S."/>
            <person name="Bellec A."/>
            <person name="Berard A."/>
            <person name="Berges H."/>
            <person name="Blanchet N."/>
            <person name="Boniface M.C."/>
            <person name="Brunel D."/>
            <person name="Catrice O."/>
            <person name="Chaidir N."/>
            <person name="Claudel C."/>
            <person name="Donnadieu C."/>
            <person name="Faraut T."/>
            <person name="Fievet G."/>
            <person name="Helmstetter N."/>
            <person name="King M."/>
            <person name="Knapp S.J."/>
            <person name="Lai Z."/>
            <person name="Le Paslier M.C."/>
            <person name="Lippi Y."/>
            <person name="Lorenzon L."/>
            <person name="Mandel J.R."/>
            <person name="Marage G."/>
            <person name="Marchand G."/>
            <person name="Marquand E."/>
            <person name="Bret-Mestries E."/>
            <person name="Morien E."/>
            <person name="Nambeesan S."/>
            <person name="Nguyen T."/>
            <person name="Pegot-Espagnet P."/>
            <person name="Pouilly N."/>
            <person name="Raftis F."/>
            <person name="Sallet E."/>
            <person name="Schiex T."/>
            <person name="Thomas J."/>
            <person name="Vandecasteele C."/>
            <person name="Vares D."/>
            <person name="Vear F."/>
            <person name="Vautrin S."/>
            <person name="Crespi M."/>
            <person name="Mangin B."/>
            <person name="Burke J.M."/>
            <person name="Salse J."/>
            <person name="Munos S."/>
            <person name="Vincourt P."/>
            <person name="Rieseberg L.H."/>
            <person name="Langlade N.B."/>
        </authorList>
    </citation>
    <scope>NUCLEOTIDE SEQUENCE [LARGE SCALE GENOMIC DNA]</scope>
    <source>
        <strain evidence="2">cv. SF193</strain>
    </source>
</reference>
<dbReference type="AlphaFoldDB" id="A0A251VFC8"/>
<dbReference type="Proteomes" id="UP000215914">
    <property type="component" value="Chromosome 2"/>
</dbReference>
<organism evidence="1 2">
    <name type="scientific">Helianthus annuus</name>
    <name type="common">Common sunflower</name>
    <dbReference type="NCBI Taxonomy" id="4232"/>
    <lineage>
        <taxon>Eukaryota</taxon>
        <taxon>Viridiplantae</taxon>
        <taxon>Streptophyta</taxon>
        <taxon>Embryophyta</taxon>
        <taxon>Tracheophyta</taxon>
        <taxon>Spermatophyta</taxon>
        <taxon>Magnoliopsida</taxon>
        <taxon>eudicotyledons</taxon>
        <taxon>Gunneridae</taxon>
        <taxon>Pentapetalae</taxon>
        <taxon>asterids</taxon>
        <taxon>campanulids</taxon>
        <taxon>Asterales</taxon>
        <taxon>Asteraceae</taxon>
        <taxon>Asteroideae</taxon>
        <taxon>Heliantheae alliance</taxon>
        <taxon>Heliantheae</taxon>
        <taxon>Helianthus</taxon>
    </lineage>
</organism>
<proteinExistence type="predicted"/>
<dbReference type="InParanoid" id="A0A251VFC8"/>